<comment type="cofactor">
    <cofactor evidence="1">
        <name>Zn(2+)</name>
        <dbReference type="ChEBI" id="CHEBI:29105"/>
    </cofactor>
</comment>
<dbReference type="InterPro" id="IPR002933">
    <property type="entry name" value="Peptidase_M20"/>
</dbReference>
<protein>
    <submittedName>
        <fullName evidence="7">Unannotated protein</fullName>
    </submittedName>
</protein>
<keyword evidence="4" id="KW-0378">Hydrolase</keyword>
<dbReference type="EMBL" id="CAEZXZ010000153">
    <property type="protein sequence ID" value="CAB4710647.1"/>
    <property type="molecule type" value="Genomic_DNA"/>
</dbReference>
<reference evidence="7" key="1">
    <citation type="submission" date="2020-05" db="EMBL/GenBank/DDBJ databases">
        <authorList>
            <person name="Chiriac C."/>
            <person name="Salcher M."/>
            <person name="Ghai R."/>
            <person name="Kavagutti S V."/>
        </authorList>
    </citation>
    <scope>NUCLEOTIDE SEQUENCE</scope>
</reference>
<comment type="similarity">
    <text evidence="2">Belongs to the peptidase M20A family.</text>
</comment>
<evidence type="ECO:0000259" key="6">
    <source>
        <dbReference type="Pfam" id="PF07687"/>
    </source>
</evidence>
<proteinExistence type="inferred from homology"/>
<sequence>MAQEILRREAYLLASVRWNGQDGGMTNTWEPLPHAESEVVGLLRDLIQIDTSNWGESAETVGEIVAADYCAERLREAGWAPEVFTTSSQNRAGVYLRVPGSDPAAPALLLHGHLDVVPAMASEWSHPPFAAELDGGFVWGRGAVDMKDMDAMILAVVRGWGFTGIRPRRDVVVLFLPDEEAGSRHGAHWLAANRPEMFAGVSEAVGEVGGFSITVRDDLRIYPIQTAEKGIRWIRLEASGRAGHGSLLHDDNAITELCDAVSRVGKHKWPLRITKTVEMFLEGLGTAYGIELDPHEPEELLRILGTFGAVVGATMQNTANPSMLNAGYKHNVIPSDAAACVDGRVVPGYEDEFEATIRELVGEKISVSTLVSDIALEAPFDTATVDLMASVLRAEDPTAQTLPYMMSGGTDAKAMSQFGIDCYGFSPLQMPADVDYWRLFHGVDERVPVAGLQFGVRVLDRFLRAC</sequence>
<dbReference type="Gene3D" id="3.40.630.10">
    <property type="entry name" value="Zn peptidases"/>
    <property type="match status" value="1"/>
</dbReference>
<dbReference type="PROSITE" id="PS00758">
    <property type="entry name" value="ARGE_DAPE_CPG2_1"/>
    <property type="match status" value="1"/>
</dbReference>
<dbReference type="PANTHER" id="PTHR43808">
    <property type="entry name" value="ACETYLORNITHINE DEACETYLASE"/>
    <property type="match status" value="1"/>
</dbReference>
<dbReference type="GO" id="GO:0016787">
    <property type="term" value="F:hydrolase activity"/>
    <property type="evidence" value="ECO:0007669"/>
    <property type="project" value="UniProtKB-KW"/>
</dbReference>
<evidence type="ECO:0000256" key="3">
    <source>
        <dbReference type="ARBA" id="ARBA00022723"/>
    </source>
</evidence>
<dbReference type="InterPro" id="IPR036264">
    <property type="entry name" value="Bact_exopeptidase_dim_dom"/>
</dbReference>
<accession>A0A6J6QHB8</accession>
<keyword evidence="5" id="KW-0862">Zinc</keyword>
<dbReference type="Gene3D" id="3.30.70.360">
    <property type="match status" value="1"/>
</dbReference>
<evidence type="ECO:0000256" key="2">
    <source>
        <dbReference type="ARBA" id="ARBA00006247"/>
    </source>
</evidence>
<evidence type="ECO:0000313" key="7">
    <source>
        <dbReference type="EMBL" id="CAB4710647.1"/>
    </source>
</evidence>
<dbReference type="AlphaFoldDB" id="A0A6J6QHB8"/>
<dbReference type="InterPro" id="IPR050072">
    <property type="entry name" value="Peptidase_M20A"/>
</dbReference>
<keyword evidence="3" id="KW-0479">Metal-binding</keyword>
<dbReference type="Pfam" id="PF07687">
    <property type="entry name" value="M20_dimer"/>
    <property type="match status" value="1"/>
</dbReference>
<dbReference type="SUPFAM" id="SSF53187">
    <property type="entry name" value="Zn-dependent exopeptidases"/>
    <property type="match status" value="1"/>
</dbReference>
<dbReference type="InterPro" id="IPR001261">
    <property type="entry name" value="ArgE/DapE_CS"/>
</dbReference>
<dbReference type="Pfam" id="PF01546">
    <property type="entry name" value="Peptidase_M20"/>
    <property type="match status" value="1"/>
</dbReference>
<dbReference type="Gene3D" id="1.10.150.900">
    <property type="match status" value="1"/>
</dbReference>
<dbReference type="SUPFAM" id="SSF55031">
    <property type="entry name" value="Bacterial exopeptidase dimerisation domain"/>
    <property type="match status" value="1"/>
</dbReference>
<dbReference type="GO" id="GO:0046872">
    <property type="term" value="F:metal ion binding"/>
    <property type="evidence" value="ECO:0007669"/>
    <property type="project" value="UniProtKB-KW"/>
</dbReference>
<evidence type="ECO:0000256" key="5">
    <source>
        <dbReference type="ARBA" id="ARBA00022833"/>
    </source>
</evidence>
<organism evidence="7">
    <name type="scientific">freshwater metagenome</name>
    <dbReference type="NCBI Taxonomy" id="449393"/>
    <lineage>
        <taxon>unclassified sequences</taxon>
        <taxon>metagenomes</taxon>
        <taxon>ecological metagenomes</taxon>
    </lineage>
</organism>
<gene>
    <name evidence="7" type="ORF">UFOPK2625_00993</name>
</gene>
<dbReference type="InterPro" id="IPR011650">
    <property type="entry name" value="Peptidase_M20_dimer"/>
</dbReference>
<dbReference type="PANTHER" id="PTHR43808:SF8">
    <property type="entry name" value="PEPTIDASE M20 DIMERISATION DOMAIN-CONTAINING PROTEIN"/>
    <property type="match status" value="1"/>
</dbReference>
<feature type="domain" description="Peptidase M20 dimerisation" evidence="6">
    <location>
        <begin position="226"/>
        <end position="363"/>
    </location>
</feature>
<evidence type="ECO:0000256" key="4">
    <source>
        <dbReference type="ARBA" id="ARBA00022801"/>
    </source>
</evidence>
<dbReference type="FunFam" id="1.10.150.900:FF:000002">
    <property type="entry name" value="M20/M25/M40 family peptidase"/>
    <property type="match status" value="1"/>
</dbReference>
<dbReference type="NCBIfam" id="NF005913">
    <property type="entry name" value="PRK07906.1"/>
    <property type="match status" value="1"/>
</dbReference>
<name>A0A6J6QHB8_9ZZZZ</name>
<evidence type="ECO:0000256" key="1">
    <source>
        <dbReference type="ARBA" id="ARBA00001947"/>
    </source>
</evidence>